<sequence>MKNLSSIEDIEDEYVRIRLQELAKEDYVLGIQINGSRATGFARPNADWDGFLYVTEEYYSSLSLREIHILEFDETVEPKRLLFDFLLITDKWMGERLNSPQDVEHYAFVEGKIIYDPTGKLKAWTKKIAQYPEEEHEIRLKAKYMLWRESLGFGLINDKRGFETNKNVNLHRAVLAAVHLWFTIRKSWTPPLKWWSFHAKKMGMDNNTYKLFEKIINNPDLEDMKKIDAKFKEMIKESGFDFVDNMYDVYMEYYRANRDEAFHRHMFL</sequence>
<dbReference type="Proteomes" id="UP001201020">
    <property type="component" value="Chromosome"/>
</dbReference>
<gene>
    <name evidence="2" type="ORF">K9W45_01000</name>
</gene>
<name>A0A9Y1FKW3_9ARCH</name>
<proteinExistence type="predicted"/>
<organism evidence="2">
    <name type="scientific">Candidatus Heimdallarchaeum aukensis</name>
    <dbReference type="NCBI Taxonomy" id="2876573"/>
    <lineage>
        <taxon>Archaea</taxon>
        <taxon>Promethearchaeati</taxon>
        <taxon>Candidatus Heimdallarchaeota</taxon>
        <taxon>Candidatus Heimdallarchaeia (ex Rinke et al. 2021) (nom. nud.)</taxon>
        <taxon>Candidatus Heimdallarchaeales</taxon>
        <taxon>Candidatus Heimdallarchaeaceae</taxon>
        <taxon>Candidatus Heimdallarchaeum</taxon>
    </lineage>
</organism>
<dbReference type="Pfam" id="PF13228">
    <property type="entry name" value="DUF4037"/>
    <property type="match status" value="1"/>
</dbReference>
<dbReference type="EMBL" id="CP084166">
    <property type="protein sequence ID" value="UJG41052.1"/>
    <property type="molecule type" value="Genomic_DNA"/>
</dbReference>
<evidence type="ECO:0000313" key="2">
    <source>
        <dbReference type="EMBL" id="UJG41052.1"/>
    </source>
</evidence>
<reference evidence="2" key="1">
    <citation type="journal article" date="2022" name="Nat. Microbiol.">
        <title>Unique mobile elements and scalable gene flow at the prokaryote-eukaryote boundary revealed by circularized Asgard archaea genomes.</title>
        <authorList>
            <person name="Wu F."/>
            <person name="Speth D.R."/>
            <person name="Philosof A."/>
            <person name="Cremiere A."/>
            <person name="Narayanan A."/>
            <person name="Barco R.A."/>
            <person name="Connon S.A."/>
            <person name="Amend J.P."/>
            <person name="Antoshechkin I.A."/>
            <person name="Orphan V.J."/>
        </authorList>
    </citation>
    <scope>NUCLEOTIDE SEQUENCE</scope>
    <source>
        <strain evidence="2">PM71</strain>
    </source>
</reference>
<evidence type="ECO:0000259" key="1">
    <source>
        <dbReference type="Pfam" id="PF13228"/>
    </source>
</evidence>
<protein>
    <submittedName>
        <fullName evidence="2">Nucleotidyltransferase domain-containing protein</fullName>
    </submittedName>
</protein>
<accession>A0A9Y1FKW3</accession>
<feature type="domain" description="DUF4037" evidence="1">
    <location>
        <begin position="107"/>
        <end position="194"/>
    </location>
</feature>
<dbReference type="AlphaFoldDB" id="A0A9Y1FKW3"/>
<dbReference type="InterPro" id="IPR025117">
    <property type="entry name" value="DUF4037"/>
</dbReference>